<dbReference type="Pfam" id="PF03060">
    <property type="entry name" value="NMO"/>
    <property type="match status" value="1"/>
</dbReference>
<evidence type="ECO:0000313" key="3">
    <source>
        <dbReference type="Proteomes" id="UP000346198"/>
    </source>
</evidence>
<dbReference type="Proteomes" id="UP000346198">
    <property type="component" value="Unassembled WGS sequence"/>
</dbReference>
<feature type="transmembrane region" description="Helical" evidence="1">
    <location>
        <begin position="130"/>
        <end position="151"/>
    </location>
</feature>
<dbReference type="InterPro" id="IPR013785">
    <property type="entry name" value="Aldolase_TIM"/>
</dbReference>
<gene>
    <name evidence="2" type="ORF">SCARR_04869</name>
</gene>
<keyword evidence="3" id="KW-1185">Reference proteome</keyword>
<evidence type="ECO:0000256" key="1">
    <source>
        <dbReference type="SAM" id="Phobius"/>
    </source>
</evidence>
<keyword evidence="1" id="KW-0812">Transmembrane</keyword>
<accession>A0A6C2UR33</accession>
<dbReference type="SUPFAM" id="SSF51412">
    <property type="entry name" value="Inosine monophosphate dehydrogenase (IMPDH)"/>
    <property type="match status" value="1"/>
</dbReference>
<name>A0A6C2UR33_9BACT</name>
<dbReference type="Gene3D" id="3.20.20.70">
    <property type="entry name" value="Aldolase class I"/>
    <property type="match status" value="1"/>
</dbReference>
<dbReference type="AlphaFoldDB" id="A0A6C2UR33"/>
<keyword evidence="1" id="KW-1133">Transmembrane helix</keyword>
<organism evidence="2 3">
    <name type="scientific">Pontiella sulfatireligans</name>
    <dbReference type="NCBI Taxonomy" id="2750658"/>
    <lineage>
        <taxon>Bacteria</taxon>
        <taxon>Pseudomonadati</taxon>
        <taxon>Kiritimatiellota</taxon>
        <taxon>Kiritimatiellia</taxon>
        <taxon>Kiritimatiellales</taxon>
        <taxon>Pontiellaceae</taxon>
        <taxon>Pontiella</taxon>
    </lineage>
</organism>
<sequence>MGASISNWRLAQAVSRLGHLGVVSGTGLSEVVARRLQDGDLGGHIHRALDHFPFPRMAERILDSFFVSGGKPSDLPYRKHIVQNLEGRREPLELCIVSNFVEVFLAREGHANPVGINYLEKIQLPHLASVYGALLAGVAVVVMGAGIPLAIPAVLSALSKHEAAEYPIHVAGAEGGGETFDMVFDPAQFIEDGTFPAVLELPDFIPIVSSEALASILLRKASGPIDGFIVEGNVAGGHNAPPRGKTTYTTGGEPIYGTRDDAKLSAFREMGLPFWLAGKFGSPEGVKLALSEGASGIQAGTAFALCEESGLVPELRRELLREALAGEAHIFTDPLASPTGFPFKVAAMPGTLSDDSVYQQRKRICDLGALRQLYRRPDGKIGYRCAAEPVDAYVAKGGKIEDTVGRKCLCNSLIANAGMPQRLPDGSVEKPLVTMGDDLLDVERFCSADQLDYSAEHVVNVLLGA</sequence>
<keyword evidence="1" id="KW-0472">Membrane</keyword>
<reference evidence="2 3" key="1">
    <citation type="submission" date="2019-04" db="EMBL/GenBank/DDBJ databases">
        <authorList>
            <person name="Van Vliet M D."/>
        </authorList>
    </citation>
    <scope>NUCLEOTIDE SEQUENCE [LARGE SCALE GENOMIC DNA]</scope>
    <source>
        <strain evidence="2 3">F21</strain>
    </source>
</reference>
<dbReference type="PANTHER" id="PTHR32332">
    <property type="entry name" value="2-NITROPROPANE DIOXYGENASE"/>
    <property type="match status" value="1"/>
</dbReference>
<dbReference type="EMBL" id="CAAHFH010000002">
    <property type="protein sequence ID" value="VGO22772.1"/>
    <property type="molecule type" value="Genomic_DNA"/>
</dbReference>
<evidence type="ECO:0000313" key="2">
    <source>
        <dbReference type="EMBL" id="VGO22772.1"/>
    </source>
</evidence>
<protein>
    <submittedName>
        <fullName evidence="2">Uncharacterized protein</fullName>
    </submittedName>
</protein>
<dbReference type="PANTHER" id="PTHR32332:SF33">
    <property type="entry name" value="NITRONATE MONOOXYGENASE DOMAIN-CONTAINING PROTEIN"/>
    <property type="match status" value="1"/>
</dbReference>
<proteinExistence type="predicted"/>